<name>A0ABQ5EPQ5_9ASTR</name>
<evidence type="ECO:0000313" key="2">
    <source>
        <dbReference type="Proteomes" id="UP001151760"/>
    </source>
</evidence>
<accession>A0ABQ5EPQ5</accession>
<comment type="caution">
    <text evidence="1">The sequence shown here is derived from an EMBL/GenBank/DDBJ whole genome shotgun (WGS) entry which is preliminary data.</text>
</comment>
<keyword evidence="2" id="KW-1185">Reference proteome</keyword>
<evidence type="ECO:0000313" key="1">
    <source>
        <dbReference type="EMBL" id="GJT52936.1"/>
    </source>
</evidence>
<gene>
    <name evidence="1" type="ORF">Tco_0987990</name>
</gene>
<dbReference type="Proteomes" id="UP001151760">
    <property type="component" value="Unassembled WGS sequence"/>
</dbReference>
<reference evidence="1" key="1">
    <citation type="journal article" date="2022" name="Int. J. Mol. Sci.">
        <title>Draft Genome of Tanacetum Coccineum: Genomic Comparison of Closely Related Tanacetum-Family Plants.</title>
        <authorList>
            <person name="Yamashiro T."/>
            <person name="Shiraishi A."/>
            <person name="Nakayama K."/>
            <person name="Satake H."/>
        </authorList>
    </citation>
    <scope>NUCLEOTIDE SEQUENCE</scope>
</reference>
<reference evidence="1" key="2">
    <citation type="submission" date="2022-01" db="EMBL/GenBank/DDBJ databases">
        <authorList>
            <person name="Yamashiro T."/>
            <person name="Shiraishi A."/>
            <person name="Satake H."/>
            <person name="Nakayama K."/>
        </authorList>
    </citation>
    <scope>NUCLEOTIDE SEQUENCE</scope>
</reference>
<dbReference type="EMBL" id="BQNB010016541">
    <property type="protein sequence ID" value="GJT52936.1"/>
    <property type="molecule type" value="Genomic_DNA"/>
</dbReference>
<protein>
    <recommendedName>
        <fullName evidence="3">Translin-associated factor X-interacting protein 1 N-terminal domain-containing protein</fullName>
    </recommendedName>
</protein>
<evidence type="ECO:0008006" key="3">
    <source>
        <dbReference type="Google" id="ProtNLM"/>
    </source>
</evidence>
<proteinExistence type="predicted"/>
<sequence length="302" mass="35077">MQVQSALYNGHEIVKTNHAPAVVHDSEDTLEIAEITRKKMLKKMKSPLCVEKRVKIAPPDYSKENYLATFTPQRQLTPKQIFWSLDISIPKPTSKMTVYPPNRLAKLVPRVLPTKSQVKINIYTLTQLFTEFDKTCKKRITPCGLTEGERGFEQTKECYLTKVIPFFKTLKEHFEGIQMALVKEVKEMKEIFEQMEAEVEQNAVDKQCAKIERKNLLIENKNLIADCLSNELLYSVMNDVNTISRFSELHDAYTVGQARCLELEVEISKLQHKIEKDDHSEMIKSFSNLEIDHLYFQLKYQI</sequence>
<organism evidence="1 2">
    <name type="scientific">Tanacetum coccineum</name>
    <dbReference type="NCBI Taxonomy" id="301880"/>
    <lineage>
        <taxon>Eukaryota</taxon>
        <taxon>Viridiplantae</taxon>
        <taxon>Streptophyta</taxon>
        <taxon>Embryophyta</taxon>
        <taxon>Tracheophyta</taxon>
        <taxon>Spermatophyta</taxon>
        <taxon>Magnoliopsida</taxon>
        <taxon>eudicotyledons</taxon>
        <taxon>Gunneridae</taxon>
        <taxon>Pentapetalae</taxon>
        <taxon>asterids</taxon>
        <taxon>campanulids</taxon>
        <taxon>Asterales</taxon>
        <taxon>Asteraceae</taxon>
        <taxon>Asteroideae</taxon>
        <taxon>Anthemideae</taxon>
        <taxon>Anthemidinae</taxon>
        <taxon>Tanacetum</taxon>
    </lineage>
</organism>